<dbReference type="InterPro" id="IPR050890">
    <property type="entry name" value="PTS_EIIA_component"/>
</dbReference>
<dbReference type="GO" id="GO:0016301">
    <property type="term" value="F:kinase activity"/>
    <property type="evidence" value="ECO:0007669"/>
    <property type="project" value="UniProtKB-KW"/>
</dbReference>
<dbReference type="RefSeq" id="WP_185347715.1">
    <property type="nucleotide sequence ID" value="NZ_JAASTU010000001.1"/>
</dbReference>
<gene>
    <name evidence="8" type="ORF">HCJ38_00060</name>
    <name evidence="9" type="ORF">HCJ59_07580</name>
</gene>
<organism evidence="8 10">
    <name type="scientific">Listeria immobilis</name>
    <dbReference type="NCBI Taxonomy" id="2713502"/>
    <lineage>
        <taxon>Bacteria</taxon>
        <taxon>Bacillati</taxon>
        <taxon>Bacillota</taxon>
        <taxon>Bacilli</taxon>
        <taxon>Bacillales</taxon>
        <taxon>Listeriaceae</taxon>
        <taxon>Listeria</taxon>
    </lineage>
</organism>
<dbReference type="EMBL" id="JAASTW010000001">
    <property type="protein sequence ID" value="MBC1487426.1"/>
    <property type="molecule type" value="Genomic_DNA"/>
</dbReference>
<dbReference type="NCBIfam" id="TIGR00830">
    <property type="entry name" value="PTBA"/>
    <property type="match status" value="1"/>
</dbReference>
<keyword evidence="3 8" id="KW-0762">Sugar transport</keyword>
<keyword evidence="11" id="KW-1185">Reference proteome</keyword>
<comment type="subcellular location">
    <subcellularLocation>
        <location evidence="1">Cytoplasm</location>
    </subcellularLocation>
</comment>
<dbReference type="PROSITE" id="PS51093">
    <property type="entry name" value="PTS_EIIA_TYPE_1"/>
    <property type="match status" value="1"/>
</dbReference>
<keyword evidence="2" id="KW-0813">Transport</keyword>
<reference evidence="10 11" key="1">
    <citation type="submission" date="2020-03" db="EMBL/GenBank/DDBJ databases">
        <title>Soil Listeria distribution.</title>
        <authorList>
            <person name="Liao J."/>
            <person name="Wiedmann M."/>
        </authorList>
    </citation>
    <scope>NUCLEOTIDE SEQUENCE [LARGE SCALE GENOMIC DNA]</scope>
    <source>
        <strain evidence="9 11">FSL L7-1515</strain>
        <strain evidence="8 10">FSL L7-1554</strain>
    </source>
</reference>
<feature type="domain" description="PTS EIIA type-1" evidence="7">
    <location>
        <begin position="31"/>
        <end position="135"/>
    </location>
</feature>
<dbReference type="Gene3D" id="2.70.70.10">
    <property type="entry name" value="Glucose Permease (Domain IIA)"/>
    <property type="match status" value="1"/>
</dbReference>
<protein>
    <submittedName>
        <fullName evidence="8">PTS glucose transporter subunit IIA</fullName>
    </submittedName>
</protein>
<evidence type="ECO:0000256" key="4">
    <source>
        <dbReference type="ARBA" id="ARBA00022679"/>
    </source>
</evidence>
<dbReference type="Pfam" id="PF00358">
    <property type="entry name" value="PTS_EIIA_1"/>
    <property type="match status" value="1"/>
</dbReference>
<proteinExistence type="predicted"/>
<dbReference type="Proteomes" id="UP000561617">
    <property type="component" value="Unassembled WGS sequence"/>
</dbReference>
<evidence type="ECO:0000256" key="1">
    <source>
        <dbReference type="ARBA" id="ARBA00004496"/>
    </source>
</evidence>
<name>A0A7X1C7P3_9LIST</name>
<evidence type="ECO:0000313" key="10">
    <source>
        <dbReference type="Proteomes" id="UP000561617"/>
    </source>
</evidence>
<dbReference type="AlphaFoldDB" id="A0A7X1C7P3"/>
<dbReference type="PANTHER" id="PTHR45008">
    <property type="entry name" value="PTS SYSTEM GLUCOSE-SPECIFIC EIIA COMPONENT"/>
    <property type="match status" value="1"/>
</dbReference>
<evidence type="ECO:0000256" key="6">
    <source>
        <dbReference type="ARBA" id="ARBA00022777"/>
    </source>
</evidence>
<evidence type="ECO:0000259" key="7">
    <source>
        <dbReference type="PROSITE" id="PS51093"/>
    </source>
</evidence>
<evidence type="ECO:0000313" key="9">
    <source>
        <dbReference type="EMBL" id="MBC1509749.1"/>
    </source>
</evidence>
<keyword evidence="4" id="KW-0808">Transferase</keyword>
<accession>A0A7X1C7P3</accession>
<dbReference type="InterPro" id="IPR011055">
    <property type="entry name" value="Dup_hybrid_motif"/>
</dbReference>
<dbReference type="GO" id="GO:0009401">
    <property type="term" value="P:phosphoenolpyruvate-dependent sugar phosphotransferase system"/>
    <property type="evidence" value="ECO:0007669"/>
    <property type="project" value="UniProtKB-KW"/>
</dbReference>
<keyword evidence="5" id="KW-0598">Phosphotransferase system</keyword>
<keyword evidence="6" id="KW-0418">Kinase</keyword>
<evidence type="ECO:0000313" key="8">
    <source>
        <dbReference type="EMBL" id="MBC1487426.1"/>
    </source>
</evidence>
<evidence type="ECO:0000313" key="11">
    <source>
        <dbReference type="Proteomes" id="UP000587800"/>
    </source>
</evidence>
<comment type="caution">
    <text evidence="8">The sequence shown here is derived from an EMBL/GenBank/DDBJ whole genome shotgun (WGS) entry which is preliminary data.</text>
</comment>
<evidence type="ECO:0000256" key="2">
    <source>
        <dbReference type="ARBA" id="ARBA00022448"/>
    </source>
</evidence>
<evidence type="ECO:0000256" key="5">
    <source>
        <dbReference type="ARBA" id="ARBA00022683"/>
    </source>
</evidence>
<dbReference type="PANTHER" id="PTHR45008:SF1">
    <property type="entry name" value="PTS SYSTEM GLUCOSE-SPECIFIC EIIA COMPONENT"/>
    <property type="match status" value="1"/>
</dbReference>
<dbReference type="EMBL" id="JAASUB010000007">
    <property type="protein sequence ID" value="MBC1509749.1"/>
    <property type="molecule type" value="Genomic_DNA"/>
</dbReference>
<dbReference type="SUPFAM" id="SSF51261">
    <property type="entry name" value="Duplicated hybrid motif"/>
    <property type="match status" value="1"/>
</dbReference>
<dbReference type="Proteomes" id="UP000587800">
    <property type="component" value="Unassembled WGS sequence"/>
</dbReference>
<sequence length="163" mass="17444">MLFNFKKKKKTVLSLSAPIDGTCVALSEVPDEVFSSKMMGDGVAIQPTSNKLFAPTDGKITFIAETKHAIGFVTTDGYELLIHVGLDTVELNGEGFSLDVIPEQEVTAGTQLLSFDSAFLENSQLNLMTPIILLENKNLALTPLAIGAKVVANQTAIISCTQI</sequence>
<dbReference type="GO" id="GO:0005737">
    <property type="term" value="C:cytoplasm"/>
    <property type="evidence" value="ECO:0007669"/>
    <property type="project" value="UniProtKB-SubCell"/>
</dbReference>
<dbReference type="FunFam" id="2.70.70.10:FF:000001">
    <property type="entry name" value="PTS system glucose-specific IIA component"/>
    <property type="match status" value="1"/>
</dbReference>
<evidence type="ECO:0000256" key="3">
    <source>
        <dbReference type="ARBA" id="ARBA00022597"/>
    </source>
</evidence>
<dbReference type="InterPro" id="IPR001127">
    <property type="entry name" value="PTS_EIIA_1_perm"/>
</dbReference>
<dbReference type="PROSITE" id="PS00371">
    <property type="entry name" value="PTS_EIIA_TYPE_1_HIS"/>
    <property type="match status" value="1"/>
</dbReference>